<dbReference type="SUPFAM" id="SSF52833">
    <property type="entry name" value="Thioredoxin-like"/>
    <property type="match status" value="1"/>
</dbReference>
<dbReference type="InterPro" id="IPR010987">
    <property type="entry name" value="Glutathione-S-Trfase_C-like"/>
</dbReference>
<organism evidence="3 4">
    <name type="scientific">Ceratopteris richardii</name>
    <name type="common">Triangle waterfern</name>
    <dbReference type="NCBI Taxonomy" id="49495"/>
    <lineage>
        <taxon>Eukaryota</taxon>
        <taxon>Viridiplantae</taxon>
        <taxon>Streptophyta</taxon>
        <taxon>Embryophyta</taxon>
        <taxon>Tracheophyta</taxon>
        <taxon>Polypodiopsida</taxon>
        <taxon>Polypodiidae</taxon>
        <taxon>Polypodiales</taxon>
        <taxon>Pteridineae</taxon>
        <taxon>Pteridaceae</taxon>
        <taxon>Parkerioideae</taxon>
        <taxon>Ceratopteris</taxon>
    </lineage>
</organism>
<dbReference type="AlphaFoldDB" id="A0A8T2RE65"/>
<dbReference type="OMA" id="LKTWCFV"/>
<dbReference type="PANTHER" id="PTHR45374">
    <property type="entry name" value="GLUTATHIONE S-TRANSFERASE TCHQD"/>
    <property type="match status" value="1"/>
</dbReference>
<dbReference type="InterPro" id="IPR036282">
    <property type="entry name" value="Glutathione-S-Trfase_C_sf"/>
</dbReference>
<comment type="caution">
    <text evidence="3">The sequence shown here is derived from an EMBL/GenBank/DDBJ whole genome shotgun (WGS) entry which is preliminary data.</text>
</comment>
<feature type="domain" description="GST C-terminal" evidence="2">
    <location>
        <begin position="125"/>
        <end position="248"/>
    </location>
</feature>
<dbReference type="InterPro" id="IPR044617">
    <property type="entry name" value="TCHQD"/>
</dbReference>
<dbReference type="SUPFAM" id="SSF47616">
    <property type="entry name" value="GST C-terminal domain-like"/>
    <property type="match status" value="1"/>
</dbReference>
<dbReference type="CDD" id="cd00570">
    <property type="entry name" value="GST_N_family"/>
    <property type="match status" value="1"/>
</dbReference>
<evidence type="ECO:0000313" key="4">
    <source>
        <dbReference type="Proteomes" id="UP000825935"/>
    </source>
</evidence>
<sequence>MQLYHHPFCMNSQKVRLALEEKGIDYISHSLNPIKGRDLNADLFRVDPDGRMPVFQNGSLILRDTLGILLFIDSINEPLGGISVNKERIEEWMRRINAWEFRPFTLSNIPIKMRTYFGRFKRRVIIAKMARNPSLASNLRGKLQRAYATEEMMNTAEILEGSKRQLQDLLDMAEQQLESSPYLVGESFTMADVMFIPVLGWLELLSVDKEYIHKRKNISCYWDKAKRRASYKLVIGKHFGGLNKYKTFLTTTINVSFRTLTKRY</sequence>
<feature type="domain" description="GST N-terminal" evidence="1">
    <location>
        <begin position="1"/>
        <end position="80"/>
    </location>
</feature>
<evidence type="ECO:0008006" key="5">
    <source>
        <dbReference type="Google" id="ProtNLM"/>
    </source>
</evidence>
<dbReference type="Pfam" id="PF13410">
    <property type="entry name" value="GST_C_2"/>
    <property type="match status" value="1"/>
</dbReference>
<protein>
    <recommendedName>
        <fullName evidence="5">Glutathione S-transferase</fullName>
    </recommendedName>
</protein>
<evidence type="ECO:0000259" key="2">
    <source>
        <dbReference type="PROSITE" id="PS50405"/>
    </source>
</evidence>
<dbReference type="InterPro" id="IPR036249">
    <property type="entry name" value="Thioredoxin-like_sf"/>
</dbReference>
<dbReference type="PROSITE" id="PS50405">
    <property type="entry name" value="GST_CTER"/>
    <property type="match status" value="1"/>
</dbReference>
<dbReference type="PANTHER" id="PTHR45374:SF1">
    <property type="entry name" value="GLUTATHIONE S-TRANSFERASE TCHQD"/>
    <property type="match status" value="1"/>
</dbReference>
<dbReference type="InterPro" id="IPR004045">
    <property type="entry name" value="Glutathione_S-Trfase_N"/>
</dbReference>
<accession>A0A8T2RE65</accession>
<reference evidence="3 4" key="1">
    <citation type="submission" date="2021-08" db="EMBL/GenBank/DDBJ databases">
        <title>WGS assembly of Ceratopteris richardii.</title>
        <authorList>
            <person name="Marchant D.B."/>
            <person name="Chen G."/>
            <person name="Jenkins J."/>
            <person name="Shu S."/>
            <person name="Leebens-Mack J."/>
            <person name="Grimwood J."/>
            <person name="Schmutz J."/>
            <person name="Soltis P."/>
            <person name="Soltis D."/>
            <person name="Chen Z.-H."/>
        </authorList>
    </citation>
    <scope>NUCLEOTIDE SEQUENCE [LARGE SCALE GENOMIC DNA]</scope>
    <source>
        <strain evidence="3">Whitten #5841</strain>
        <tissue evidence="3">Leaf</tissue>
    </source>
</reference>
<keyword evidence="4" id="KW-1185">Reference proteome</keyword>
<dbReference type="SFLD" id="SFLDS00019">
    <property type="entry name" value="Glutathione_Transferase_(cytos"/>
    <property type="match status" value="1"/>
</dbReference>
<evidence type="ECO:0000259" key="1">
    <source>
        <dbReference type="PROSITE" id="PS50404"/>
    </source>
</evidence>
<dbReference type="Proteomes" id="UP000825935">
    <property type="component" value="Chromosome 27"/>
</dbReference>
<dbReference type="EMBL" id="CM035432">
    <property type="protein sequence ID" value="KAH7294762.1"/>
    <property type="molecule type" value="Genomic_DNA"/>
</dbReference>
<dbReference type="OrthoDB" id="418495at2759"/>
<dbReference type="PROSITE" id="PS50404">
    <property type="entry name" value="GST_NTER"/>
    <property type="match status" value="1"/>
</dbReference>
<dbReference type="GO" id="GO:0004364">
    <property type="term" value="F:glutathione transferase activity"/>
    <property type="evidence" value="ECO:0007669"/>
    <property type="project" value="InterPro"/>
</dbReference>
<name>A0A8T2RE65_CERRI</name>
<dbReference type="InterPro" id="IPR040079">
    <property type="entry name" value="Glutathione_S-Trfase"/>
</dbReference>
<gene>
    <name evidence="3" type="ORF">KP509_27G017600</name>
</gene>
<proteinExistence type="predicted"/>
<evidence type="ECO:0000313" key="3">
    <source>
        <dbReference type="EMBL" id="KAH7294762.1"/>
    </source>
</evidence>
<dbReference type="Gene3D" id="3.40.30.10">
    <property type="entry name" value="Glutaredoxin"/>
    <property type="match status" value="1"/>
</dbReference>
<dbReference type="Gene3D" id="1.20.1050.10">
    <property type="match status" value="1"/>
</dbReference>
<dbReference type="Pfam" id="PF13417">
    <property type="entry name" value="GST_N_3"/>
    <property type="match status" value="1"/>
</dbReference>